<dbReference type="PROSITE" id="PS50030">
    <property type="entry name" value="UBA"/>
    <property type="match status" value="1"/>
</dbReference>
<feature type="non-terminal residue" evidence="4">
    <location>
        <position position="1"/>
    </location>
</feature>
<dbReference type="OMA" id="DECSITV"/>
<dbReference type="VEuPathDB" id="MicrosporidiaDB:THOM_3037"/>
<keyword evidence="2" id="KW-0812">Transmembrane</keyword>
<dbReference type="AlphaFoldDB" id="L7JRF0"/>
<reference evidence="4 5" key="1">
    <citation type="journal article" date="2012" name="PLoS Pathog.">
        <title>The genome of the obligate intracellular parasite Trachipleistophora hominis: new insights into microsporidian genome dynamics and reductive evolution.</title>
        <authorList>
            <person name="Heinz E."/>
            <person name="Williams T.A."/>
            <person name="Nakjang S."/>
            <person name="Noel C.J."/>
            <person name="Swan D.C."/>
            <person name="Goldberg A.V."/>
            <person name="Harris S.R."/>
            <person name="Weinmaier T."/>
            <person name="Markert S."/>
            <person name="Becher D."/>
            <person name="Bernhardt J."/>
            <person name="Dagan T."/>
            <person name="Hacker C."/>
            <person name="Lucocq J.M."/>
            <person name="Schweder T."/>
            <person name="Rattei T."/>
            <person name="Hall N."/>
            <person name="Hirt R.P."/>
            <person name="Embley T.M."/>
        </authorList>
    </citation>
    <scope>NUCLEOTIDE SEQUENCE [LARGE SCALE GENOMIC DNA]</scope>
</reference>
<protein>
    <recommendedName>
        <fullName evidence="3">UBA domain-containing protein</fullName>
    </recommendedName>
</protein>
<dbReference type="EMBL" id="JH994081">
    <property type="protein sequence ID" value="ELQ74048.1"/>
    <property type="molecule type" value="Genomic_DNA"/>
</dbReference>
<evidence type="ECO:0000256" key="1">
    <source>
        <dbReference type="SAM" id="Coils"/>
    </source>
</evidence>
<keyword evidence="2" id="KW-0472">Membrane</keyword>
<evidence type="ECO:0000259" key="3">
    <source>
        <dbReference type="PROSITE" id="PS50030"/>
    </source>
</evidence>
<sequence length="289" mass="34061">VLQQLRYVIFLLTFISIAHVTFDAWYMRVTMKKLKNHSFLFSQPRICTLLDISINMFFCSFKGHIKLFYSIHVLNLCKNKKITNFYPMVKSMDAEEARVQLLEQGFTNELIEEALKNTSSTNLEILLDYIEERLSKMESCDERSVLETKEDRERKKKLEELKKQKELRRQERLHLKKLRDQIKADRIELEQEKKKEREQENVEKSVEVKPIVGPDECIITVLNLENGESFDVIMKKNECVSTLLREIEGKVKLADPEIFCGDDLIEEDKKSLDEHGFHPFVTLIVKNAE</sequence>
<evidence type="ECO:0000256" key="2">
    <source>
        <dbReference type="SAM" id="Phobius"/>
    </source>
</evidence>
<feature type="coiled-coil region" evidence="1">
    <location>
        <begin position="148"/>
        <end position="199"/>
    </location>
</feature>
<keyword evidence="2" id="KW-1133">Transmembrane helix</keyword>
<dbReference type="Proteomes" id="UP000011185">
    <property type="component" value="Unassembled WGS sequence"/>
</dbReference>
<evidence type="ECO:0000313" key="4">
    <source>
        <dbReference type="EMBL" id="ELQ74048.1"/>
    </source>
</evidence>
<accession>L7JRF0</accession>
<evidence type="ECO:0000313" key="5">
    <source>
        <dbReference type="Proteomes" id="UP000011185"/>
    </source>
</evidence>
<organism evidence="4 5">
    <name type="scientific">Trachipleistophora hominis</name>
    <name type="common">Microsporidian parasite</name>
    <dbReference type="NCBI Taxonomy" id="72359"/>
    <lineage>
        <taxon>Eukaryota</taxon>
        <taxon>Fungi</taxon>
        <taxon>Fungi incertae sedis</taxon>
        <taxon>Microsporidia</taxon>
        <taxon>Pleistophoridae</taxon>
        <taxon>Trachipleistophora</taxon>
    </lineage>
</organism>
<dbReference type="HOGENOM" id="CLU_084107_0_0_1"/>
<keyword evidence="5" id="KW-1185">Reference proteome</keyword>
<feature type="domain" description="UBA" evidence="3">
    <location>
        <begin position="91"/>
        <end position="133"/>
    </location>
</feature>
<proteinExistence type="predicted"/>
<dbReference type="InParanoid" id="L7JRF0"/>
<name>L7JRF0_TRAHO</name>
<dbReference type="OrthoDB" id="2194424at2759"/>
<dbReference type="InterPro" id="IPR015940">
    <property type="entry name" value="UBA"/>
</dbReference>
<feature type="transmembrane region" description="Helical" evidence="2">
    <location>
        <begin position="6"/>
        <end position="26"/>
    </location>
</feature>
<keyword evidence="1" id="KW-0175">Coiled coil</keyword>
<gene>
    <name evidence="4" type="ORF">THOM_3037</name>
</gene>